<gene>
    <name evidence="2" type="ORF">ANN_24327</name>
</gene>
<dbReference type="EMBL" id="JAJSOF020000037">
    <property type="protein sequence ID" value="KAJ4428308.1"/>
    <property type="molecule type" value="Genomic_DNA"/>
</dbReference>
<comment type="caution">
    <text evidence="2">The sequence shown here is derived from an EMBL/GenBank/DDBJ whole genome shotgun (WGS) entry which is preliminary data.</text>
</comment>
<reference evidence="2 3" key="1">
    <citation type="journal article" date="2022" name="Allergy">
        <title>Genome assembly and annotation of Periplaneta americana reveal a comprehensive cockroach allergen profile.</title>
        <authorList>
            <person name="Wang L."/>
            <person name="Xiong Q."/>
            <person name="Saelim N."/>
            <person name="Wang L."/>
            <person name="Nong W."/>
            <person name="Wan A.T."/>
            <person name="Shi M."/>
            <person name="Liu X."/>
            <person name="Cao Q."/>
            <person name="Hui J.H.L."/>
            <person name="Sookrung N."/>
            <person name="Leung T.F."/>
            <person name="Tungtrongchitr A."/>
            <person name="Tsui S.K.W."/>
        </authorList>
    </citation>
    <scope>NUCLEOTIDE SEQUENCE [LARGE SCALE GENOMIC DNA]</scope>
    <source>
        <strain evidence="2">PWHHKU_190912</strain>
    </source>
</reference>
<protein>
    <submittedName>
        <fullName evidence="2">Uncharacterized protein</fullName>
    </submittedName>
</protein>
<sequence>MEEGVPVGEHSIGTRKRRKSGTSKQKRKQENRYTDKDPDMLQFEPPCNHKEGRYRCCSIPAFYLIQQRKRVLNHHDKLQQDRLLGSMMSVSVPKRRRPRKDGEKLNSMFIRYQVRVHDETLPICCKFFRTLFSIGQSRANSIAKSVMSCKPISERRGGDRKSKLYAEKKQSVINFLSKLKARESHYSRGKSKRLYLASELNINRLHKMYNAEVPHSLKMKKCSFITFFSTNFNLGFGDPATDVCSFCMRTKFQIECADTPKKKLELQAELTAHKLRVKTFHKIMKKDPQNSMSLCFDLQQVQPLPKLAIGEAYYARQLSYYALCITDIDDTFPNFYCWTENQAKRGAIAVSSALTHFLTIYNFKEKNISLLRLFSDGCAGQNRNTHIVHALYWWLLNKSPDSLKEICIRLD</sequence>
<proteinExistence type="predicted"/>
<organism evidence="2 3">
    <name type="scientific">Periplaneta americana</name>
    <name type="common">American cockroach</name>
    <name type="synonym">Blatta americana</name>
    <dbReference type="NCBI Taxonomy" id="6978"/>
    <lineage>
        <taxon>Eukaryota</taxon>
        <taxon>Metazoa</taxon>
        <taxon>Ecdysozoa</taxon>
        <taxon>Arthropoda</taxon>
        <taxon>Hexapoda</taxon>
        <taxon>Insecta</taxon>
        <taxon>Pterygota</taxon>
        <taxon>Neoptera</taxon>
        <taxon>Polyneoptera</taxon>
        <taxon>Dictyoptera</taxon>
        <taxon>Blattodea</taxon>
        <taxon>Blattoidea</taxon>
        <taxon>Blattidae</taxon>
        <taxon>Blattinae</taxon>
        <taxon>Periplaneta</taxon>
    </lineage>
</organism>
<feature type="region of interest" description="Disordered" evidence="1">
    <location>
        <begin position="1"/>
        <end position="42"/>
    </location>
</feature>
<feature type="compositionally biased region" description="Basic residues" evidence="1">
    <location>
        <begin position="13"/>
        <end position="27"/>
    </location>
</feature>
<feature type="compositionally biased region" description="Basic and acidic residues" evidence="1">
    <location>
        <begin position="28"/>
        <end position="39"/>
    </location>
</feature>
<name>A0ABQ8S2S0_PERAM</name>
<dbReference type="PANTHER" id="PTHR10773">
    <property type="entry name" value="DNA-DIRECTED RNA POLYMERASES I, II, AND III SUBUNIT RPABC2"/>
    <property type="match status" value="1"/>
</dbReference>
<evidence type="ECO:0000313" key="3">
    <source>
        <dbReference type="Proteomes" id="UP001148838"/>
    </source>
</evidence>
<accession>A0ABQ8S2S0</accession>
<dbReference type="Proteomes" id="UP001148838">
    <property type="component" value="Unassembled WGS sequence"/>
</dbReference>
<dbReference type="PANTHER" id="PTHR10773:SF19">
    <property type="match status" value="1"/>
</dbReference>
<evidence type="ECO:0000256" key="1">
    <source>
        <dbReference type="SAM" id="MobiDB-lite"/>
    </source>
</evidence>
<evidence type="ECO:0000313" key="2">
    <source>
        <dbReference type="EMBL" id="KAJ4428308.1"/>
    </source>
</evidence>
<keyword evidence="3" id="KW-1185">Reference proteome</keyword>